<feature type="domain" description="Amidohydrolase 3" evidence="1">
    <location>
        <begin position="17"/>
        <end position="374"/>
    </location>
</feature>
<dbReference type="InterPro" id="IPR011059">
    <property type="entry name" value="Metal-dep_hydrolase_composite"/>
</dbReference>
<feature type="non-terminal residue" evidence="2">
    <location>
        <position position="390"/>
    </location>
</feature>
<dbReference type="Pfam" id="PF07969">
    <property type="entry name" value="Amidohydro_3"/>
    <property type="match status" value="1"/>
</dbReference>
<dbReference type="InterPro" id="IPR013108">
    <property type="entry name" value="Amidohydro_3"/>
</dbReference>
<keyword evidence="3" id="KW-1185">Reference proteome</keyword>
<dbReference type="InterPro" id="IPR032466">
    <property type="entry name" value="Metal_Hydrolase"/>
</dbReference>
<comment type="caution">
    <text evidence="2">The sequence shown here is derived from an EMBL/GenBank/DDBJ whole genome shotgun (WGS) entry which is preliminary data.</text>
</comment>
<dbReference type="SUPFAM" id="SSF51556">
    <property type="entry name" value="Metallo-dependent hydrolases"/>
    <property type="match status" value="1"/>
</dbReference>
<organism evidence="2 3">
    <name type="scientific">Candidatus Acidiferrum panamense</name>
    <dbReference type="NCBI Taxonomy" id="2741543"/>
    <lineage>
        <taxon>Bacteria</taxon>
        <taxon>Pseudomonadati</taxon>
        <taxon>Acidobacteriota</taxon>
        <taxon>Terriglobia</taxon>
        <taxon>Candidatus Acidiferrales</taxon>
        <taxon>Candidatus Acidiferrum</taxon>
    </lineage>
</organism>
<reference evidence="2" key="1">
    <citation type="submission" date="2020-06" db="EMBL/GenBank/DDBJ databases">
        <title>Legume-microbial interactions unlock mineral nutrients during tropical forest succession.</title>
        <authorList>
            <person name="Epihov D.Z."/>
        </authorList>
    </citation>
    <scope>NUCLEOTIDE SEQUENCE [LARGE SCALE GENOMIC DNA]</scope>
    <source>
        <strain evidence="2">Pan2503</strain>
    </source>
</reference>
<gene>
    <name evidence="2" type="ORF">HRJ53_16600</name>
</gene>
<dbReference type="SUPFAM" id="SSF51338">
    <property type="entry name" value="Composite domain of metallo-dependent hydrolases"/>
    <property type="match status" value="1"/>
</dbReference>
<evidence type="ECO:0000259" key="1">
    <source>
        <dbReference type="Pfam" id="PF07969"/>
    </source>
</evidence>
<dbReference type="EMBL" id="JACDQQ010001595">
    <property type="protein sequence ID" value="MBA0086602.1"/>
    <property type="molecule type" value="Genomic_DNA"/>
</dbReference>
<evidence type="ECO:0000313" key="2">
    <source>
        <dbReference type="EMBL" id="MBA0086602.1"/>
    </source>
</evidence>
<dbReference type="Gene3D" id="3.20.20.140">
    <property type="entry name" value="Metal-dependent hydrolases"/>
    <property type="match status" value="2"/>
</dbReference>
<protein>
    <submittedName>
        <fullName evidence="2">Amidohydrolase family protein</fullName>
    </submittedName>
</protein>
<dbReference type="GO" id="GO:0016810">
    <property type="term" value="F:hydrolase activity, acting on carbon-nitrogen (but not peptide) bonds"/>
    <property type="evidence" value="ECO:0007669"/>
    <property type="project" value="InterPro"/>
</dbReference>
<proteinExistence type="predicted"/>
<dbReference type="Proteomes" id="UP000567293">
    <property type="component" value="Unassembled WGS sequence"/>
</dbReference>
<accession>A0A7V8NSD9</accession>
<evidence type="ECO:0000313" key="3">
    <source>
        <dbReference type="Proteomes" id="UP000567293"/>
    </source>
</evidence>
<sequence length="390" mass="42245">TLDLWQRQGIGTNALLLVGHGAVRAEVLGNGDVQPTPEQLESMKALVRRGMQEGAFGLSTGLFYVPGSFAKTEEVIELSKVVAAMGGYYDSHMRDEDSYSIGLLGSIAEAIRIGREAKIPVHISHIKALGPQVWGQSVAAIQMIEKARAEGVDLTADQYPYIASGSSLVASLLPAWAQAGKTAEVLARLDDPGVRPRLLAEVTENLKRRGGADSLLFTSTDAPELLGKRLSQVAKERNLPPVEAALAIMRDRNLEGLAVASFNMSEDDVVRFMEQPWVMTGSDGSHGHPRMFGTFPRKLRVYVCQKKVITLPFMIRASSDFPARTIGIPERGLLRTGYFADVIAFDPTAVADQSTYEHPNELAIGMKYVIVNGKLALEDGKYNGALGGRP</sequence>
<name>A0A7V8NSD9_9BACT</name>
<feature type="non-terminal residue" evidence="2">
    <location>
        <position position="1"/>
    </location>
</feature>
<dbReference type="AlphaFoldDB" id="A0A7V8NSD9"/>